<reference evidence="2" key="1">
    <citation type="submission" date="2020-08" db="EMBL/GenBank/DDBJ databases">
        <title>Chromosome-level assembly of Southern catfish (Silurus meridionalis) provides insights into visual adaptation to the nocturnal and benthic lifestyles.</title>
        <authorList>
            <person name="Zhang Y."/>
            <person name="Wang D."/>
            <person name="Peng Z."/>
        </authorList>
    </citation>
    <scope>NUCLEOTIDE SEQUENCE</scope>
    <source>
        <strain evidence="2">SWU-2019-XX</strain>
        <tissue evidence="2">Muscle</tissue>
    </source>
</reference>
<keyword evidence="1" id="KW-0472">Membrane</keyword>
<organism evidence="2 3">
    <name type="scientific">Silurus meridionalis</name>
    <name type="common">Southern catfish</name>
    <name type="synonym">Silurus soldatovi meridionalis</name>
    <dbReference type="NCBI Taxonomy" id="175797"/>
    <lineage>
        <taxon>Eukaryota</taxon>
        <taxon>Metazoa</taxon>
        <taxon>Chordata</taxon>
        <taxon>Craniata</taxon>
        <taxon>Vertebrata</taxon>
        <taxon>Euteleostomi</taxon>
        <taxon>Actinopterygii</taxon>
        <taxon>Neopterygii</taxon>
        <taxon>Teleostei</taxon>
        <taxon>Ostariophysi</taxon>
        <taxon>Siluriformes</taxon>
        <taxon>Siluridae</taxon>
        <taxon>Silurus</taxon>
    </lineage>
</organism>
<keyword evidence="1" id="KW-1133">Transmembrane helix</keyword>
<proteinExistence type="predicted"/>
<accession>A0A8T0BMQ3</accession>
<dbReference type="AlphaFoldDB" id="A0A8T0BMQ3"/>
<gene>
    <name evidence="2" type="ORF">HF521_017446</name>
</gene>
<keyword evidence="3" id="KW-1185">Reference proteome</keyword>
<comment type="caution">
    <text evidence="2">The sequence shown here is derived from an EMBL/GenBank/DDBJ whole genome shotgun (WGS) entry which is preliminary data.</text>
</comment>
<keyword evidence="1" id="KW-0812">Transmembrane</keyword>
<name>A0A8T0BMQ3_SILME</name>
<feature type="transmembrane region" description="Helical" evidence="1">
    <location>
        <begin position="116"/>
        <end position="137"/>
    </location>
</feature>
<protein>
    <submittedName>
        <fullName evidence="2">Uncharacterized protein</fullName>
    </submittedName>
</protein>
<dbReference type="EMBL" id="JABFDY010000004">
    <property type="protein sequence ID" value="KAF7708389.1"/>
    <property type="molecule type" value="Genomic_DNA"/>
</dbReference>
<dbReference type="Proteomes" id="UP000606274">
    <property type="component" value="Unassembled WGS sequence"/>
</dbReference>
<evidence type="ECO:0000313" key="3">
    <source>
        <dbReference type="Proteomes" id="UP000606274"/>
    </source>
</evidence>
<sequence>MVGVFLMMARSQEYTCCTETLPNGSVSYILNDTLPEDWISSWTKNGDVIASEDGEIDKHYVLSKTEKGYILKQNYPGVVCKLESPKNGVSREIKCIELCKPEPVIKAGGTNPLHTVLPIVLPIALLFLFFIAGYFIYKKCQRRSHRDIEATIRMHPINEQGQDQNMDWDQEALNHQ</sequence>
<evidence type="ECO:0000313" key="2">
    <source>
        <dbReference type="EMBL" id="KAF7708389.1"/>
    </source>
</evidence>
<evidence type="ECO:0000256" key="1">
    <source>
        <dbReference type="SAM" id="Phobius"/>
    </source>
</evidence>